<reference evidence="10 11" key="1">
    <citation type="submission" date="2019-03" db="EMBL/GenBank/DDBJ databases">
        <title>Genomic Encyclopedia of Type Strains, Phase IV (KMG-IV): sequencing the most valuable type-strain genomes for metagenomic binning, comparative biology and taxonomic classification.</title>
        <authorList>
            <person name="Goeker M."/>
        </authorList>
    </citation>
    <scope>NUCLEOTIDE SEQUENCE [LARGE SCALE GENOMIC DNA]</scope>
    <source>
        <strain evidence="10 11">DSM 103792</strain>
    </source>
</reference>
<dbReference type="Gene3D" id="3.50.50.60">
    <property type="entry name" value="FAD/NAD(P)-binding domain"/>
    <property type="match status" value="2"/>
</dbReference>
<keyword evidence="11" id="KW-1185">Reference proteome</keyword>
<gene>
    <name evidence="10" type="ORF">EV696_12551</name>
</gene>
<keyword evidence="6" id="KW-0560">Oxidoreductase</keyword>
<dbReference type="GO" id="GO:0016705">
    <property type="term" value="F:oxidoreductase activity, acting on paired donors, with incorporation or reduction of molecular oxygen"/>
    <property type="evidence" value="ECO:0007669"/>
    <property type="project" value="InterPro"/>
</dbReference>
<evidence type="ECO:0000313" key="11">
    <source>
        <dbReference type="Proteomes" id="UP000295375"/>
    </source>
</evidence>
<dbReference type="PRINTS" id="PR00420">
    <property type="entry name" value="RNGMNOXGNASE"/>
</dbReference>
<dbReference type="GO" id="GO:0004497">
    <property type="term" value="F:monooxygenase activity"/>
    <property type="evidence" value="ECO:0007669"/>
    <property type="project" value="UniProtKB-KW"/>
</dbReference>
<dbReference type="Pfam" id="PF01494">
    <property type="entry name" value="FAD_binding_3"/>
    <property type="match status" value="1"/>
</dbReference>
<dbReference type="InterPro" id="IPR002938">
    <property type="entry name" value="FAD-bd"/>
</dbReference>
<evidence type="ECO:0000256" key="4">
    <source>
        <dbReference type="ARBA" id="ARBA00022630"/>
    </source>
</evidence>
<dbReference type="InterPro" id="IPR051205">
    <property type="entry name" value="UbiH/COQ6_monooxygenase"/>
</dbReference>
<evidence type="ECO:0000256" key="2">
    <source>
        <dbReference type="ARBA" id="ARBA00004749"/>
    </source>
</evidence>
<organism evidence="10 11">
    <name type="scientific">Permianibacter aggregans</name>
    <dbReference type="NCBI Taxonomy" id="1510150"/>
    <lineage>
        <taxon>Bacteria</taxon>
        <taxon>Pseudomonadati</taxon>
        <taxon>Pseudomonadota</taxon>
        <taxon>Gammaproteobacteria</taxon>
        <taxon>Pseudomonadales</taxon>
        <taxon>Pseudomonadaceae</taxon>
        <taxon>Permianibacter</taxon>
    </lineage>
</organism>
<evidence type="ECO:0000256" key="3">
    <source>
        <dbReference type="ARBA" id="ARBA00005349"/>
    </source>
</evidence>
<dbReference type="AlphaFoldDB" id="A0A4R6UG59"/>
<dbReference type="Proteomes" id="UP000295375">
    <property type="component" value="Unassembled WGS sequence"/>
</dbReference>
<comment type="similarity">
    <text evidence="3">Belongs to the UbiH/COQ6 family.</text>
</comment>
<evidence type="ECO:0000256" key="6">
    <source>
        <dbReference type="ARBA" id="ARBA00023002"/>
    </source>
</evidence>
<dbReference type="FunFam" id="3.50.50.60:FF:000021">
    <property type="entry name" value="Ubiquinone biosynthesis monooxygenase COQ6"/>
    <property type="match status" value="1"/>
</dbReference>
<evidence type="ECO:0000256" key="7">
    <source>
        <dbReference type="ARBA" id="ARBA00023033"/>
    </source>
</evidence>
<dbReference type="UniPathway" id="UPA00232"/>
<dbReference type="InterPro" id="IPR036188">
    <property type="entry name" value="FAD/NAD-bd_sf"/>
</dbReference>
<dbReference type="GO" id="GO:0006744">
    <property type="term" value="P:ubiquinone biosynthetic process"/>
    <property type="evidence" value="ECO:0007669"/>
    <property type="project" value="UniProtKB-UniPathway"/>
</dbReference>
<dbReference type="NCBIfam" id="TIGR01988">
    <property type="entry name" value="Ubi-OHases"/>
    <property type="match status" value="1"/>
</dbReference>
<dbReference type="EMBL" id="SNYM01000025">
    <property type="protein sequence ID" value="TDQ44239.1"/>
    <property type="molecule type" value="Genomic_DNA"/>
</dbReference>
<feature type="domain" description="FAD-binding" evidence="9">
    <location>
        <begin position="8"/>
        <end position="349"/>
    </location>
</feature>
<accession>A0A4R6UG59</accession>
<dbReference type="PANTHER" id="PTHR43876:SF7">
    <property type="entry name" value="UBIQUINONE BIOSYNTHESIS MONOOXYGENASE COQ6, MITOCHONDRIAL"/>
    <property type="match status" value="1"/>
</dbReference>
<dbReference type="SUPFAM" id="SSF51905">
    <property type="entry name" value="FAD/NAD(P)-binding domain"/>
    <property type="match status" value="1"/>
</dbReference>
<keyword evidence="5" id="KW-0274">FAD</keyword>
<dbReference type="InterPro" id="IPR010971">
    <property type="entry name" value="UbiH/COQ6"/>
</dbReference>
<evidence type="ECO:0000256" key="1">
    <source>
        <dbReference type="ARBA" id="ARBA00001974"/>
    </source>
</evidence>
<name>A0A4R6UG59_9GAMM</name>
<comment type="caution">
    <text evidence="10">The sequence shown here is derived from an EMBL/GenBank/DDBJ whole genome shotgun (WGS) entry which is preliminary data.</text>
</comment>
<dbReference type="RefSeq" id="WP_133593341.1">
    <property type="nucleotide sequence ID" value="NZ_CP037953.1"/>
</dbReference>
<dbReference type="InterPro" id="IPR018168">
    <property type="entry name" value="Ubi_Hdrlase_CS"/>
</dbReference>
<evidence type="ECO:0000259" key="9">
    <source>
        <dbReference type="Pfam" id="PF01494"/>
    </source>
</evidence>
<dbReference type="GO" id="GO:0071949">
    <property type="term" value="F:FAD binding"/>
    <property type="evidence" value="ECO:0007669"/>
    <property type="project" value="InterPro"/>
</dbReference>
<evidence type="ECO:0000313" key="10">
    <source>
        <dbReference type="EMBL" id="TDQ44239.1"/>
    </source>
</evidence>
<keyword evidence="7" id="KW-0503">Monooxygenase</keyword>
<dbReference type="OrthoDB" id="9769565at2"/>
<keyword evidence="4" id="KW-0285">Flavoprotein</keyword>
<evidence type="ECO:0000256" key="8">
    <source>
        <dbReference type="ARBA" id="ARBA00065734"/>
    </source>
</evidence>
<evidence type="ECO:0000256" key="5">
    <source>
        <dbReference type="ARBA" id="ARBA00022827"/>
    </source>
</evidence>
<proteinExistence type="inferred from homology"/>
<dbReference type="PROSITE" id="PS01304">
    <property type="entry name" value="UBIH"/>
    <property type="match status" value="1"/>
</dbReference>
<comment type="pathway">
    <text evidence="2">Cofactor biosynthesis; ubiquinone biosynthesis.</text>
</comment>
<dbReference type="PROSITE" id="PS51257">
    <property type="entry name" value="PROKAR_LIPOPROTEIN"/>
    <property type="match status" value="1"/>
</dbReference>
<protein>
    <submittedName>
        <fullName evidence="10">2-octaprenylphenol hydroxylase</fullName>
    </submittedName>
</protein>
<comment type="subunit">
    <text evidence="8">Component of the Ubi complex metabolon, which regroups five ubiquinone biosynthesis proteins (UbiE, UbiF, UbiG, UbiH and UbiI) and two accessory factors (UbiK and the lipid-binding protein UbiJ).</text>
</comment>
<dbReference type="PANTHER" id="PTHR43876">
    <property type="entry name" value="UBIQUINONE BIOSYNTHESIS MONOOXYGENASE COQ6, MITOCHONDRIAL"/>
    <property type="match status" value="1"/>
</dbReference>
<sequence length="397" mass="43288">MNKRSEFPIVIAGGGLVGLATACLLAEADMAVTVLEGKPSANHWQAEHTDLRVVALTRASQLLLERIGAWRGVISRRLSPYRAMQVWDGEGSGEIRFTANEVGEPDLGHIIELSAIETALLEQLKHHRHASIRYGVSVQDFRVGDQRVHLTLSDQSFLPASLLIAADGAESGLREKAGIAHAREAYQHTALIAQIHCEQPHQQTAWQRFTRSGPLALLPLSDSHQCSIVWSVPADEAERYLALDDAAFGGVLSAAFEHRLGRLMPMSARHAFPLIERQAERYIGERLALLGDAAHTMHPLAGQGLNLGLQDVECLADQLIRAAKAGVDPGQPGLLRRYERIRRSEATLMLTVVKGFKQLFTNHPMPLVLARNAGMSLLNGHGFAKAQIIRAAMGLGS</sequence>
<dbReference type="GO" id="GO:0110142">
    <property type="term" value="C:ubiquinone biosynthesis complex"/>
    <property type="evidence" value="ECO:0007669"/>
    <property type="project" value="UniProtKB-ARBA"/>
</dbReference>
<comment type="cofactor">
    <cofactor evidence="1">
        <name>FAD</name>
        <dbReference type="ChEBI" id="CHEBI:57692"/>
    </cofactor>
</comment>